<accession>A0A2J8B0H1</accession>
<protein>
    <submittedName>
        <fullName evidence="3">FAD/NAD(P)-binding oxidoreductase</fullName>
    </submittedName>
</protein>
<dbReference type="InterPro" id="IPR041854">
    <property type="entry name" value="BFD-like_2Fe2S-bd_dom_sf"/>
</dbReference>
<dbReference type="InterPro" id="IPR036188">
    <property type="entry name" value="FAD/NAD-bd_sf"/>
</dbReference>
<dbReference type="Pfam" id="PF01266">
    <property type="entry name" value="DAO"/>
    <property type="match status" value="1"/>
</dbReference>
<dbReference type="CDD" id="cd19946">
    <property type="entry name" value="GlpA-like_Fer2_BFD-like"/>
    <property type="match status" value="1"/>
</dbReference>
<dbReference type="Pfam" id="PF04324">
    <property type="entry name" value="Fer2_BFD"/>
    <property type="match status" value="1"/>
</dbReference>
<dbReference type="Gene3D" id="3.30.9.10">
    <property type="entry name" value="D-Amino Acid Oxidase, subunit A, domain 2"/>
    <property type="match status" value="1"/>
</dbReference>
<gene>
    <name evidence="3" type="ORF">B7R76_05270</name>
</gene>
<dbReference type="PANTHER" id="PTHR42720:SF1">
    <property type="entry name" value="GLYCEROL 3-PHOSPHATE OXIDASE"/>
    <property type="match status" value="1"/>
</dbReference>
<dbReference type="Gene3D" id="3.50.50.60">
    <property type="entry name" value="FAD/NAD(P)-binding domain"/>
    <property type="match status" value="1"/>
</dbReference>
<sequence length="481" mass="52402">MHDIVIIGGGICGCALAYYLSQYECDVIVIEKENDLAVGTTRANSAILHAGYDPRPGTIMAATNVTGNKLSFELCRELDVEHNRCGSLVLAFTQAECEQLQELLARGEANGVPNQRIISSEEIHKMEPDVSDKVIAGLFAPSAGVVNPWEMALALAEVAARNGVHFKFNTKVISIKPLPQTSGYSIRTEHDDELTSRFVINCAGVHAAEIHQLVAKPTFKITPTKGEYYLLDTHTSVNINHVLFQCPNEKGKGVLVSITMHGNTIVGPNAEVVQDPEDTSNTRAGLQFVATLAKKTVPNLDLLSNIRNFAGVRANCDRKDFVVEFAAENFLDVAGIQSPGLTSAPALALLAIDKLKLAGFKSEKKGSWQGGRKVVRFKHLSPEQRAEQISSDAAYGRVICRCETITEGEIRAALKSLIPPVSLDGIKRRCGSGLGRCQGGFCSPKIVEILAKHYNCRPENICQDKSGTYILLDERREGRYE</sequence>
<evidence type="ECO:0000313" key="3">
    <source>
        <dbReference type="EMBL" id="PNH18257.1"/>
    </source>
</evidence>
<evidence type="ECO:0000313" key="4">
    <source>
        <dbReference type="Proteomes" id="UP000236394"/>
    </source>
</evidence>
<dbReference type="RefSeq" id="WP_012992886.1">
    <property type="nucleotide sequence ID" value="NZ_NBZD01000003.1"/>
</dbReference>
<reference evidence="4" key="1">
    <citation type="submission" date="2017-04" db="EMBL/GenBank/DDBJ databases">
        <authorList>
            <person name="Bumgarner R.E."/>
            <person name="Fredricks D.N."/>
            <person name="Srinivasan S."/>
        </authorList>
    </citation>
    <scope>NUCLEOTIDE SEQUENCE [LARGE SCALE GENOMIC DNA]</scope>
    <source>
        <strain evidence="4">KA00405</strain>
    </source>
</reference>
<dbReference type="InterPro" id="IPR052745">
    <property type="entry name" value="G3P_Oxidase/Oxidoreductase"/>
</dbReference>
<proteinExistence type="predicted"/>
<dbReference type="AlphaFoldDB" id="A0A2J8B0H1"/>
<dbReference type="InterPro" id="IPR006076">
    <property type="entry name" value="FAD-dep_OxRdtase"/>
</dbReference>
<dbReference type="OMA" id="GVHFTRM"/>
<dbReference type="SUPFAM" id="SSF54373">
    <property type="entry name" value="FAD-linked reductases, C-terminal domain"/>
    <property type="match status" value="1"/>
</dbReference>
<dbReference type="SUPFAM" id="SSF51905">
    <property type="entry name" value="FAD/NAD(P)-binding domain"/>
    <property type="match status" value="1"/>
</dbReference>
<dbReference type="InterPro" id="IPR007419">
    <property type="entry name" value="BFD-like_2Fe2S-bd_dom"/>
</dbReference>
<dbReference type="PANTHER" id="PTHR42720">
    <property type="entry name" value="GLYCEROL-3-PHOSPHATE DEHYDROGENASE"/>
    <property type="match status" value="1"/>
</dbReference>
<dbReference type="Gene3D" id="1.10.10.1100">
    <property type="entry name" value="BFD-like [2Fe-2S]-binding domain"/>
    <property type="match status" value="1"/>
</dbReference>
<name>A0A2J8B0H1_9FIRM</name>
<feature type="domain" description="FAD dependent oxidoreductase" evidence="1">
    <location>
        <begin position="3"/>
        <end position="352"/>
    </location>
</feature>
<evidence type="ECO:0000259" key="1">
    <source>
        <dbReference type="Pfam" id="PF01266"/>
    </source>
</evidence>
<evidence type="ECO:0000259" key="2">
    <source>
        <dbReference type="Pfam" id="PF04324"/>
    </source>
</evidence>
<comment type="caution">
    <text evidence="3">The sequence shown here is derived from an EMBL/GenBank/DDBJ whole genome shotgun (WGS) entry which is preliminary data.</text>
</comment>
<dbReference type="EMBL" id="NBZD01000003">
    <property type="protein sequence ID" value="PNH18257.1"/>
    <property type="molecule type" value="Genomic_DNA"/>
</dbReference>
<organism evidence="3 4">
    <name type="scientific">Mageeibacillus indolicus</name>
    <dbReference type="NCBI Taxonomy" id="884684"/>
    <lineage>
        <taxon>Bacteria</taxon>
        <taxon>Bacillati</taxon>
        <taxon>Bacillota</taxon>
        <taxon>Clostridia</taxon>
        <taxon>Eubacteriales</taxon>
        <taxon>Oscillospiraceae</taxon>
        <taxon>Mageeibacillus</taxon>
    </lineage>
</organism>
<feature type="domain" description="BFD-like [2Fe-2S]-binding" evidence="2">
    <location>
        <begin position="398"/>
        <end position="451"/>
    </location>
</feature>
<dbReference type="Proteomes" id="UP000236394">
    <property type="component" value="Unassembled WGS sequence"/>
</dbReference>